<dbReference type="EMBL" id="LAOD01000016">
    <property type="protein sequence ID" value="KJV86111.1"/>
    <property type="molecule type" value="Genomic_DNA"/>
</dbReference>
<dbReference type="InterPro" id="IPR010432">
    <property type="entry name" value="RDD"/>
</dbReference>
<feature type="transmembrane region" description="Helical" evidence="6">
    <location>
        <begin position="41"/>
        <end position="65"/>
    </location>
</feature>
<dbReference type="GO" id="GO:0005886">
    <property type="term" value="C:plasma membrane"/>
    <property type="evidence" value="ECO:0007669"/>
    <property type="project" value="UniProtKB-SubCell"/>
</dbReference>
<evidence type="ECO:0000256" key="6">
    <source>
        <dbReference type="SAM" id="Phobius"/>
    </source>
</evidence>
<dbReference type="Proteomes" id="UP000033722">
    <property type="component" value="Unassembled WGS sequence"/>
</dbReference>
<reference evidence="8 9" key="1">
    <citation type="submission" date="2015-01" db="EMBL/GenBank/DDBJ databases">
        <title>Genome Sequencing of Rickettsiales.</title>
        <authorList>
            <person name="Daugherty S.C."/>
            <person name="Su Q."/>
            <person name="Abolude K."/>
            <person name="Beier-Sexton M."/>
            <person name="Carlyon J.A."/>
            <person name="Carter R."/>
            <person name="Day N.P."/>
            <person name="Dumler S.J."/>
            <person name="Dyachenko V."/>
            <person name="Godinez A."/>
            <person name="Kurtti T.J."/>
            <person name="Lichay M."/>
            <person name="Mullins K.E."/>
            <person name="Ott S."/>
            <person name="Pappas-Brown V."/>
            <person name="Paris D.H."/>
            <person name="Patel P."/>
            <person name="Richards A.L."/>
            <person name="Sadzewicz L."/>
            <person name="Sears K."/>
            <person name="Seidman D."/>
            <person name="Sengamalay N."/>
            <person name="Stenos J."/>
            <person name="Tallon L.J."/>
            <person name="Vincent G."/>
            <person name="Fraser C.M."/>
            <person name="Munderloh U."/>
            <person name="Dunning-Hotopp J.C."/>
        </authorList>
    </citation>
    <scope>NUCLEOTIDE SEQUENCE [LARGE SCALE GENOMIC DNA]</scope>
    <source>
        <strain evidence="8 9">CRT53-1</strain>
    </source>
</reference>
<gene>
    <name evidence="8" type="ORF">APHCRT_0743</name>
</gene>
<dbReference type="RefSeq" id="WP_021799582.1">
    <property type="nucleotide sequence ID" value="NZ_LAOD01000016.1"/>
</dbReference>
<feature type="transmembrane region" description="Helical" evidence="6">
    <location>
        <begin position="152"/>
        <end position="171"/>
    </location>
</feature>
<evidence type="ECO:0000256" key="2">
    <source>
        <dbReference type="ARBA" id="ARBA00022475"/>
    </source>
</evidence>
<evidence type="ECO:0000256" key="5">
    <source>
        <dbReference type="ARBA" id="ARBA00023136"/>
    </source>
</evidence>
<dbReference type="PANTHER" id="PTHR36115:SF4">
    <property type="entry name" value="MEMBRANE PROTEIN"/>
    <property type="match status" value="1"/>
</dbReference>
<protein>
    <submittedName>
        <fullName evidence="8">RDD family protein</fullName>
    </submittedName>
</protein>
<organism evidence="8 9">
    <name type="scientific">Anaplasma phagocytophilum str. CRT53-1</name>
    <dbReference type="NCBI Taxonomy" id="1359157"/>
    <lineage>
        <taxon>Bacteria</taxon>
        <taxon>Pseudomonadati</taxon>
        <taxon>Pseudomonadota</taxon>
        <taxon>Alphaproteobacteria</taxon>
        <taxon>Rickettsiales</taxon>
        <taxon>Anaplasmataceae</taxon>
        <taxon>Anaplasma</taxon>
        <taxon>phagocytophilum group</taxon>
    </lineage>
</organism>
<comment type="subcellular location">
    <subcellularLocation>
        <location evidence="1">Cell membrane</location>
        <topology evidence="1">Multi-pass membrane protein</topology>
    </subcellularLocation>
</comment>
<accession>A0A0F3Q1T6</accession>
<keyword evidence="4 6" id="KW-1133">Transmembrane helix</keyword>
<sequence length="201" mass="23109">MQKPLHKLLTWASNMALYPFGRPKKVQNGELHYISGTRRCIAALIDLLLVVVVLQLMHGCFMYVFPKNEETFKAVEKYKMGASLKENEVILKNRYLYKVVALQTIQLVALYMYYVYMWMRFSATVGAYLLGLKVIDENSLSAMNFAQATKRFAYVGISGLPLCLGIIWSNFDSRKRAWHDMLANTIVVTKKSLLQYKEKAS</sequence>
<keyword evidence="5 6" id="KW-0472">Membrane</keyword>
<dbReference type="AlphaFoldDB" id="A0A0F3Q1T6"/>
<comment type="caution">
    <text evidence="8">The sequence shown here is derived from an EMBL/GenBank/DDBJ whole genome shotgun (WGS) entry which is preliminary data.</text>
</comment>
<name>A0A0F3Q1T6_ANAPH</name>
<dbReference type="Pfam" id="PF06271">
    <property type="entry name" value="RDD"/>
    <property type="match status" value="1"/>
</dbReference>
<keyword evidence="3 6" id="KW-0812">Transmembrane</keyword>
<dbReference type="InterPro" id="IPR051791">
    <property type="entry name" value="Pra-immunoreactive"/>
</dbReference>
<keyword evidence="2" id="KW-1003">Cell membrane</keyword>
<feature type="domain" description="RDD" evidence="7">
    <location>
        <begin position="37"/>
        <end position="184"/>
    </location>
</feature>
<dbReference type="PANTHER" id="PTHR36115">
    <property type="entry name" value="PROLINE-RICH ANTIGEN HOMOLOG-RELATED"/>
    <property type="match status" value="1"/>
</dbReference>
<dbReference type="PATRIC" id="fig|1359157.3.peg.439"/>
<evidence type="ECO:0000256" key="3">
    <source>
        <dbReference type="ARBA" id="ARBA00022692"/>
    </source>
</evidence>
<evidence type="ECO:0000259" key="7">
    <source>
        <dbReference type="Pfam" id="PF06271"/>
    </source>
</evidence>
<evidence type="ECO:0000256" key="1">
    <source>
        <dbReference type="ARBA" id="ARBA00004651"/>
    </source>
</evidence>
<evidence type="ECO:0000313" key="8">
    <source>
        <dbReference type="EMBL" id="KJV86111.1"/>
    </source>
</evidence>
<evidence type="ECO:0000313" key="9">
    <source>
        <dbReference type="Proteomes" id="UP000033722"/>
    </source>
</evidence>
<evidence type="ECO:0000256" key="4">
    <source>
        <dbReference type="ARBA" id="ARBA00022989"/>
    </source>
</evidence>
<proteinExistence type="predicted"/>